<dbReference type="FunFam" id="1.10.510.10:FF:000554">
    <property type="entry name" value="Predicted protein"/>
    <property type="match status" value="1"/>
</dbReference>
<evidence type="ECO:0000256" key="6">
    <source>
        <dbReference type="ARBA" id="ARBA00022741"/>
    </source>
</evidence>
<dbReference type="InterPro" id="IPR014756">
    <property type="entry name" value="Ig_E-set"/>
</dbReference>
<evidence type="ECO:0000256" key="12">
    <source>
        <dbReference type="ARBA" id="ARBA00023170"/>
    </source>
</evidence>
<dbReference type="OrthoDB" id="98077at2759"/>
<keyword evidence="5 16" id="KW-0812">Transmembrane</keyword>
<dbReference type="InterPro" id="IPR001245">
    <property type="entry name" value="Ser-Thr/Tyr_kinase_cat_dom"/>
</dbReference>
<dbReference type="Gene3D" id="3.30.200.20">
    <property type="entry name" value="Phosphorylase Kinase, domain 1"/>
    <property type="match status" value="1"/>
</dbReference>
<feature type="transmembrane region" description="Helical" evidence="16">
    <location>
        <begin position="420"/>
        <end position="445"/>
    </location>
</feature>
<dbReference type="InterPro" id="IPR017441">
    <property type="entry name" value="Protein_kinase_ATP_BS"/>
</dbReference>
<sequence length="920" mass="103830">VADATTAGVTTTVADATTTVTTTTVTETSTTVATTTAKIDPQSCTRGYELVGPSTCIQCQRGFYKDNHLRQPCTRCAADKYGIYASTSRGATHVSDCNFTPYISHIYPNFGPKAGGTVITIELQHVSLDTTVFTVNVVGLQCNITRNTTEPNDATSIFVTCFTQPSVIGRGKVEVYLGDEILNQTLQDVNTTYAYMEDPVITDMLNNKAPVSGGVYIVIIGNYLTSVSDPKMSVKVQYGNESVDWDVEQVCDTESLKLMKCPVPSLEEIVIRIVNATGENITTALQKINFWSGLELDGVKSYNNLTEALPNNTNTRLQIFPDIELGKMEEIFYANTWSRIMTLSIPVATPSGGVRTEDMRVQVGDGACEVQLLTATELLCKLPDEEPGYGELEAGPDLSLFALAQVGEIGKQYTVGHVRYVPMTLIVSSAITVFVVFIAATIILVKVCQLRRRKSRQNGFIDMVILGENGEYEDTRIKLSALDEVLINILGDRKLEFRDIVIEEVLGQGHFGIVYKGTVNRQDVAIKTIKRSNCSENDLSDFMKEALVMKDFEHPNVLNLIGVALDNDIPYVILPHMANKDLKSYVQNEKHVFTIGHVLNFCLQVASGMEYLACKRFVHRDLAARNCMVASDLTVKIADFGLSRDIYSDTYYMDNTLSRPIPVRWMAPESLKDGKYSNMSDMWSYGVLMWELFTRGGTPYADVDTHAIKSWVLSGNRLDKPTNLPNEIYGIMWSCWSDDPYARPTFSDIVEMETNILKNDELPGNRKHNKKGRRQEFPNNLQYNEKRRRQEFPSNLQHNEKIRRQEFPSNLQHNEKIRRQEFNSSLKDNNLRDNEKRRSQIFPSSAGNQKQIMKRNRSPFPDAYSVPSRAYDQERDKQGQYIHSYVNMGRYHNNYLNPAFPEISNFKKYVLHRTLHLFFT</sequence>
<keyword evidence="13" id="KW-0325">Glycoprotein</keyword>
<comment type="catalytic activity">
    <reaction evidence="14">
        <text>L-tyrosyl-[protein] + ATP = O-phospho-L-tyrosyl-[protein] + ADP + H(+)</text>
        <dbReference type="Rhea" id="RHEA:10596"/>
        <dbReference type="Rhea" id="RHEA-COMP:10136"/>
        <dbReference type="Rhea" id="RHEA-COMP:20101"/>
        <dbReference type="ChEBI" id="CHEBI:15378"/>
        <dbReference type="ChEBI" id="CHEBI:30616"/>
        <dbReference type="ChEBI" id="CHEBI:46858"/>
        <dbReference type="ChEBI" id="CHEBI:61978"/>
        <dbReference type="ChEBI" id="CHEBI:456216"/>
        <dbReference type="EC" id="2.7.10.1"/>
    </reaction>
</comment>
<comment type="subcellular location">
    <subcellularLocation>
        <location evidence="1">Membrane</location>
        <topology evidence="1">Single-pass membrane protein</topology>
    </subcellularLocation>
</comment>
<dbReference type="Gene3D" id="2.10.50.10">
    <property type="entry name" value="Tumor Necrosis Factor Receptor, subunit A, domain 2"/>
    <property type="match status" value="1"/>
</dbReference>
<keyword evidence="3" id="KW-0597">Phosphoprotein</keyword>
<name>A0A8J1XRK0_OWEFU</name>
<dbReference type="SMART" id="SM00219">
    <property type="entry name" value="TyrKc"/>
    <property type="match status" value="1"/>
</dbReference>
<protein>
    <recommendedName>
        <fullName evidence="2">receptor protein-tyrosine kinase</fullName>
        <ecNumber evidence="2">2.7.10.1</ecNumber>
    </recommendedName>
</protein>
<accession>A0A8J1XRK0</accession>
<dbReference type="GO" id="GO:0005886">
    <property type="term" value="C:plasma membrane"/>
    <property type="evidence" value="ECO:0007669"/>
    <property type="project" value="TreeGrafter"/>
</dbReference>
<feature type="non-terminal residue" evidence="17">
    <location>
        <position position="1"/>
    </location>
</feature>
<keyword evidence="11" id="KW-0829">Tyrosine-protein kinase</keyword>
<dbReference type="Proteomes" id="UP000749559">
    <property type="component" value="Unassembled WGS sequence"/>
</dbReference>
<keyword evidence="9 16" id="KW-1133">Transmembrane helix</keyword>
<evidence type="ECO:0000313" key="18">
    <source>
        <dbReference type="Proteomes" id="UP000749559"/>
    </source>
</evidence>
<feature type="compositionally biased region" description="Polar residues" evidence="15">
    <location>
        <begin position="841"/>
        <end position="851"/>
    </location>
</feature>
<dbReference type="PROSITE" id="PS00109">
    <property type="entry name" value="PROTEIN_KINASE_TYR"/>
    <property type="match status" value="1"/>
</dbReference>
<dbReference type="Gene3D" id="1.10.510.10">
    <property type="entry name" value="Transferase(Phosphotransferase) domain 1"/>
    <property type="match status" value="1"/>
</dbReference>
<organism evidence="17 18">
    <name type="scientific">Owenia fusiformis</name>
    <name type="common">Polychaete worm</name>
    <dbReference type="NCBI Taxonomy" id="6347"/>
    <lineage>
        <taxon>Eukaryota</taxon>
        <taxon>Metazoa</taxon>
        <taxon>Spiralia</taxon>
        <taxon>Lophotrochozoa</taxon>
        <taxon>Annelida</taxon>
        <taxon>Polychaeta</taxon>
        <taxon>Sedentaria</taxon>
        <taxon>Canalipalpata</taxon>
        <taxon>Sabellida</taxon>
        <taxon>Oweniida</taxon>
        <taxon>Oweniidae</taxon>
        <taxon>Owenia</taxon>
    </lineage>
</organism>
<dbReference type="PROSITE" id="PS00107">
    <property type="entry name" value="PROTEIN_KINASE_ATP"/>
    <property type="match status" value="1"/>
</dbReference>
<dbReference type="EC" id="2.7.10.1" evidence="2"/>
<dbReference type="Pfam" id="PF07714">
    <property type="entry name" value="PK_Tyr_Ser-Thr"/>
    <property type="match status" value="1"/>
</dbReference>
<dbReference type="AlphaFoldDB" id="A0A8J1XRK0"/>
<reference evidence="17" key="1">
    <citation type="submission" date="2022-03" db="EMBL/GenBank/DDBJ databases">
        <authorList>
            <person name="Martin C."/>
        </authorList>
    </citation>
    <scope>NUCLEOTIDE SEQUENCE</scope>
</reference>
<evidence type="ECO:0000256" key="8">
    <source>
        <dbReference type="ARBA" id="ARBA00022840"/>
    </source>
</evidence>
<dbReference type="GO" id="GO:0007169">
    <property type="term" value="P:cell surface receptor protein tyrosine kinase signaling pathway"/>
    <property type="evidence" value="ECO:0007669"/>
    <property type="project" value="TreeGrafter"/>
</dbReference>
<dbReference type="InterPro" id="IPR050122">
    <property type="entry name" value="RTK"/>
</dbReference>
<dbReference type="SUPFAM" id="SSF56112">
    <property type="entry name" value="Protein kinase-like (PK-like)"/>
    <property type="match status" value="1"/>
</dbReference>
<evidence type="ECO:0000256" key="7">
    <source>
        <dbReference type="ARBA" id="ARBA00022777"/>
    </source>
</evidence>
<keyword evidence="7" id="KW-0418">Kinase</keyword>
<dbReference type="Gene3D" id="2.60.40.10">
    <property type="entry name" value="Immunoglobulins"/>
    <property type="match status" value="1"/>
</dbReference>
<evidence type="ECO:0000256" key="4">
    <source>
        <dbReference type="ARBA" id="ARBA00022679"/>
    </source>
</evidence>
<evidence type="ECO:0000256" key="9">
    <source>
        <dbReference type="ARBA" id="ARBA00022989"/>
    </source>
</evidence>
<keyword evidence="18" id="KW-1185">Reference proteome</keyword>
<evidence type="ECO:0000256" key="3">
    <source>
        <dbReference type="ARBA" id="ARBA00022553"/>
    </source>
</evidence>
<dbReference type="InterPro" id="IPR002909">
    <property type="entry name" value="IPT_dom"/>
</dbReference>
<evidence type="ECO:0000256" key="5">
    <source>
        <dbReference type="ARBA" id="ARBA00022692"/>
    </source>
</evidence>
<dbReference type="GO" id="GO:0043235">
    <property type="term" value="C:receptor complex"/>
    <property type="evidence" value="ECO:0007669"/>
    <property type="project" value="TreeGrafter"/>
</dbReference>
<dbReference type="PANTHER" id="PTHR24416">
    <property type="entry name" value="TYROSINE-PROTEIN KINASE RECEPTOR"/>
    <property type="match status" value="1"/>
</dbReference>
<dbReference type="Pfam" id="PF01833">
    <property type="entry name" value="TIG"/>
    <property type="match status" value="1"/>
</dbReference>
<dbReference type="CDD" id="cd00192">
    <property type="entry name" value="PTKc"/>
    <property type="match status" value="1"/>
</dbReference>
<comment type="caution">
    <text evidence="17">The sequence shown here is derived from an EMBL/GenBank/DDBJ whole genome shotgun (WGS) entry which is preliminary data.</text>
</comment>
<proteinExistence type="predicted"/>
<dbReference type="GO" id="GO:0005524">
    <property type="term" value="F:ATP binding"/>
    <property type="evidence" value="ECO:0007669"/>
    <property type="project" value="UniProtKB-UniRule"/>
</dbReference>
<dbReference type="PROSITE" id="PS50011">
    <property type="entry name" value="PROTEIN_KINASE_DOM"/>
    <property type="match status" value="1"/>
</dbReference>
<evidence type="ECO:0000256" key="2">
    <source>
        <dbReference type="ARBA" id="ARBA00011902"/>
    </source>
</evidence>
<dbReference type="CDD" id="cd00603">
    <property type="entry name" value="IPT_PCSR"/>
    <property type="match status" value="1"/>
</dbReference>
<dbReference type="InterPro" id="IPR020635">
    <property type="entry name" value="Tyr_kinase_cat_dom"/>
</dbReference>
<dbReference type="SUPFAM" id="SSF81296">
    <property type="entry name" value="E set domains"/>
    <property type="match status" value="2"/>
</dbReference>
<evidence type="ECO:0000313" key="17">
    <source>
        <dbReference type="EMBL" id="CAH1796083.1"/>
    </source>
</evidence>
<keyword evidence="12" id="KW-0675">Receptor</keyword>
<feature type="compositionally biased region" description="Basic and acidic residues" evidence="15">
    <location>
        <begin position="829"/>
        <end position="838"/>
    </location>
</feature>
<dbReference type="SMART" id="SM00429">
    <property type="entry name" value="IPT"/>
    <property type="match status" value="2"/>
</dbReference>
<dbReference type="InterPro" id="IPR013783">
    <property type="entry name" value="Ig-like_fold"/>
</dbReference>
<dbReference type="InterPro" id="IPR011009">
    <property type="entry name" value="Kinase-like_dom_sf"/>
</dbReference>
<keyword evidence="6" id="KW-0547">Nucleotide-binding</keyword>
<evidence type="ECO:0000256" key="1">
    <source>
        <dbReference type="ARBA" id="ARBA00004167"/>
    </source>
</evidence>
<evidence type="ECO:0000256" key="16">
    <source>
        <dbReference type="SAM" id="Phobius"/>
    </source>
</evidence>
<keyword evidence="8" id="KW-0067">ATP-binding</keyword>
<dbReference type="InterPro" id="IPR000719">
    <property type="entry name" value="Prot_kinase_dom"/>
</dbReference>
<evidence type="ECO:0000256" key="10">
    <source>
        <dbReference type="ARBA" id="ARBA00023136"/>
    </source>
</evidence>
<gene>
    <name evidence="17" type="ORF">OFUS_LOCUS20534</name>
</gene>
<dbReference type="EMBL" id="CAIIXF020000010">
    <property type="protein sequence ID" value="CAH1796083.1"/>
    <property type="molecule type" value="Genomic_DNA"/>
</dbReference>
<dbReference type="PANTHER" id="PTHR24416:SF483">
    <property type="entry name" value="HEPATOCYTE GROWTH FACTOR RECEPTOR"/>
    <property type="match status" value="1"/>
</dbReference>
<dbReference type="PRINTS" id="PR00109">
    <property type="entry name" value="TYRKINASE"/>
</dbReference>
<evidence type="ECO:0000256" key="11">
    <source>
        <dbReference type="ARBA" id="ARBA00023137"/>
    </source>
</evidence>
<keyword evidence="4" id="KW-0808">Transferase</keyword>
<evidence type="ECO:0000256" key="14">
    <source>
        <dbReference type="ARBA" id="ARBA00051243"/>
    </source>
</evidence>
<dbReference type="SMART" id="SM01411">
    <property type="entry name" value="Ephrin_rec_like"/>
    <property type="match status" value="1"/>
</dbReference>
<dbReference type="InterPro" id="IPR008266">
    <property type="entry name" value="Tyr_kinase_AS"/>
</dbReference>
<evidence type="ECO:0000256" key="15">
    <source>
        <dbReference type="SAM" id="MobiDB-lite"/>
    </source>
</evidence>
<feature type="region of interest" description="Disordered" evidence="15">
    <location>
        <begin position="758"/>
        <end position="875"/>
    </location>
</feature>
<evidence type="ECO:0000256" key="13">
    <source>
        <dbReference type="ARBA" id="ARBA00023180"/>
    </source>
</evidence>
<dbReference type="GO" id="GO:0004714">
    <property type="term" value="F:transmembrane receptor protein tyrosine kinase activity"/>
    <property type="evidence" value="ECO:0007669"/>
    <property type="project" value="UniProtKB-EC"/>
</dbReference>
<keyword evidence="10 16" id="KW-0472">Membrane</keyword>